<dbReference type="AlphaFoldDB" id="G7WBE9"/>
<dbReference type="InterPro" id="IPR047964">
    <property type="entry name" value="EFR1-like"/>
</dbReference>
<evidence type="ECO:0000259" key="4">
    <source>
        <dbReference type="PROSITE" id="PS50902"/>
    </source>
</evidence>
<dbReference type="PANTHER" id="PTHR38030:SF2">
    <property type="entry name" value="PROTOPORPHYRINOGEN IX DEHYDROGENASE [QUINONE]"/>
    <property type="match status" value="1"/>
</dbReference>
<dbReference type="HOGENOM" id="CLU_068049_1_0_9"/>
<dbReference type="EMBL" id="CP003108">
    <property type="protein sequence ID" value="AET68278.1"/>
    <property type="molecule type" value="Genomic_DNA"/>
</dbReference>
<dbReference type="eggNOG" id="COG1146">
    <property type="taxonomic scope" value="Bacteria"/>
</dbReference>
<dbReference type="SUPFAM" id="SSF54862">
    <property type="entry name" value="4Fe-4S ferredoxins"/>
    <property type="match status" value="1"/>
</dbReference>
<dbReference type="GO" id="GO:0046872">
    <property type="term" value="F:metal ion binding"/>
    <property type="evidence" value="ECO:0007669"/>
    <property type="project" value="UniProtKB-KW"/>
</dbReference>
<dbReference type="NCBIfam" id="NF038196">
    <property type="entry name" value="ferrodoxin_EFR1"/>
    <property type="match status" value="1"/>
</dbReference>
<dbReference type="InterPro" id="IPR008254">
    <property type="entry name" value="Flavodoxin/NO_synth"/>
</dbReference>
<dbReference type="KEGG" id="dor:Desor_2737"/>
<organism evidence="6 7">
    <name type="scientific">Desulfosporosinus orientis (strain ATCC 19365 / DSM 765 / NCIMB 8382 / VKM B-1628 / Singapore I)</name>
    <name type="common">Desulfotomaculum orientis</name>
    <dbReference type="NCBI Taxonomy" id="768706"/>
    <lineage>
        <taxon>Bacteria</taxon>
        <taxon>Bacillati</taxon>
        <taxon>Bacillota</taxon>
        <taxon>Clostridia</taxon>
        <taxon>Eubacteriales</taxon>
        <taxon>Desulfitobacteriaceae</taxon>
        <taxon>Desulfosporosinus</taxon>
    </lineage>
</organism>
<dbReference type="InterPro" id="IPR029039">
    <property type="entry name" value="Flavoprotein-like_sf"/>
</dbReference>
<dbReference type="PROSITE" id="PS51379">
    <property type="entry name" value="4FE4S_FER_2"/>
    <property type="match status" value="2"/>
</dbReference>
<dbReference type="PATRIC" id="fig|768706.3.peg.2751"/>
<keyword evidence="1" id="KW-0479">Metal-binding</keyword>
<evidence type="ECO:0000313" key="7">
    <source>
        <dbReference type="Proteomes" id="UP000006346"/>
    </source>
</evidence>
<dbReference type="GO" id="GO:0070819">
    <property type="term" value="F:menaquinone-dependent protoporphyrinogen oxidase activity"/>
    <property type="evidence" value="ECO:0007669"/>
    <property type="project" value="TreeGrafter"/>
</dbReference>
<evidence type="ECO:0000256" key="1">
    <source>
        <dbReference type="ARBA" id="ARBA00022723"/>
    </source>
</evidence>
<dbReference type="InterPro" id="IPR017896">
    <property type="entry name" value="4Fe4S_Fe-S-bd"/>
</dbReference>
<name>G7WBE9_DESOD</name>
<evidence type="ECO:0000259" key="5">
    <source>
        <dbReference type="PROSITE" id="PS51379"/>
    </source>
</evidence>
<feature type="domain" description="Flavodoxin-like" evidence="4">
    <location>
        <begin position="20"/>
        <end position="167"/>
    </location>
</feature>
<reference evidence="7" key="1">
    <citation type="submission" date="2011-11" db="EMBL/GenBank/DDBJ databases">
        <title>Complete sequence of Desulfosporosinus orientis DSM 765.</title>
        <authorList>
            <person name="Lucas S."/>
            <person name="Han J."/>
            <person name="Lapidus A."/>
            <person name="Cheng J.-F."/>
            <person name="Goodwin L."/>
            <person name="Pitluck S."/>
            <person name="Peters L."/>
            <person name="Ovchinnikova G."/>
            <person name="Teshima H."/>
            <person name="Detter J.C."/>
            <person name="Han C."/>
            <person name="Tapia R."/>
            <person name="Land M."/>
            <person name="Hauser L."/>
            <person name="Kyrpides N."/>
            <person name="Ivanova N."/>
            <person name="Pagani I."/>
            <person name="Pester M."/>
            <person name="Spring S."/>
            <person name="Ollivier B."/>
            <person name="Rattei T."/>
            <person name="Klenk H.-P."/>
            <person name="Wagner M."/>
            <person name="Loy A."/>
            <person name="Woyke T."/>
        </authorList>
    </citation>
    <scope>NUCLEOTIDE SEQUENCE [LARGE SCALE GENOMIC DNA]</scope>
    <source>
        <strain evidence="7">ATCC 19365 / DSM 765 / NCIMB 8382 / VKM B-1628</strain>
    </source>
</reference>
<dbReference type="STRING" id="768706.Desor_2737"/>
<evidence type="ECO:0000256" key="2">
    <source>
        <dbReference type="ARBA" id="ARBA00023004"/>
    </source>
</evidence>
<dbReference type="PROSITE" id="PS00201">
    <property type="entry name" value="FLAVODOXIN"/>
    <property type="match status" value="1"/>
</dbReference>
<dbReference type="Pfam" id="PF12724">
    <property type="entry name" value="Flavodoxin_5"/>
    <property type="match status" value="1"/>
</dbReference>
<keyword evidence="2" id="KW-0408">Iron</keyword>
<dbReference type="GO" id="GO:0009055">
    <property type="term" value="F:electron transfer activity"/>
    <property type="evidence" value="ECO:0007669"/>
    <property type="project" value="InterPro"/>
</dbReference>
<dbReference type="Pfam" id="PF12837">
    <property type="entry name" value="Fer4_6"/>
    <property type="match status" value="1"/>
</dbReference>
<dbReference type="Gene3D" id="3.40.50.360">
    <property type="match status" value="1"/>
</dbReference>
<evidence type="ECO:0000256" key="3">
    <source>
        <dbReference type="ARBA" id="ARBA00023014"/>
    </source>
</evidence>
<gene>
    <name evidence="6" type="ordered locus">Desor_2737</name>
</gene>
<dbReference type="Gene3D" id="3.30.70.20">
    <property type="match status" value="1"/>
</dbReference>
<dbReference type="PROSITE" id="PS50902">
    <property type="entry name" value="FLAVODOXIN_LIKE"/>
    <property type="match status" value="1"/>
</dbReference>
<dbReference type="InterPro" id="IPR017900">
    <property type="entry name" value="4Fe4S_Fe_S_CS"/>
</dbReference>
<dbReference type="GO" id="GO:0016651">
    <property type="term" value="F:oxidoreductase activity, acting on NAD(P)H"/>
    <property type="evidence" value="ECO:0007669"/>
    <property type="project" value="UniProtKB-ARBA"/>
</dbReference>
<protein>
    <submittedName>
        <fullName evidence="6">Flavodoxin</fullName>
    </submittedName>
</protein>
<reference evidence="6 7" key="2">
    <citation type="journal article" date="2012" name="J. Bacteriol.">
        <title>Complete genome sequences of Desulfosporosinus orientis DSM765T, Desulfosporosinus youngiae DSM17734T, Desulfosporosinus meridiei DSM13257T, and Desulfosporosinus acidiphilus DSM22704T.</title>
        <authorList>
            <person name="Pester M."/>
            <person name="Brambilla E."/>
            <person name="Alazard D."/>
            <person name="Rattei T."/>
            <person name="Weinmaier T."/>
            <person name="Han J."/>
            <person name="Lucas S."/>
            <person name="Lapidus A."/>
            <person name="Cheng J.F."/>
            <person name="Goodwin L."/>
            <person name="Pitluck S."/>
            <person name="Peters L."/>
            <person name="Ovchinnikova G."/>
            <person name="Teshima H."/>
            <person name="Detter J.C."/>
            <person name="Han C.S."/>
            <person name="Tapia R."/>
            <person name="Land M.L."/>
            <person name="Hauser L."/>
            <person name="Kyrpides N.C."/>
            <person name="Ivanova N.N."/>
            <person name="Pagani I."/>
            <person name="Huntmann M."/>
            <person name="Wei C.L."/>
            <person name="Davenport K.W."/>
            <person name="Daligault H."/>
            <person name="Chain P.S."/>
            <person name="Chen A."/>
            <person name="Mavromatis K."/>
            <person name="Markowitz V."/>
            <person name="Szeto E."/>
            <person name="Mikhailova N."/>
            <person name="Pati A."/>
            <person name="Wagner M."/>
            <person name="Woyke T."/>
            <person name="Ollivier B."/>
            <person name="Klenk H.P."/>
            <person name="Spring S."/>
            <person name="Loy A."/>
        </authorList>
    </citation>
    <scope>NUCLEOTIDE SEQUENCE [LARGE SCALE GENOMIC DNA]</scope>
    <source>
        <strain evidence="7">ATCC 19365 / DSM 765 / NCIMB 8382 / VKM B-1628</strain>
    </source>
</reference>
<dbReference type="SUPFAM" id="SSF52218">
    <property type="entry name" value="Flavoproteins"/>
    <property type="match status" value="1"/>
</dbReference>
<sequence length="317" mass="36423">MDSKIINIGRSAREPECLKALIIYFSQSGNTYKIAKCICNSLKNANINCELFDINKIDKNSLSNYDLVGIGSPVFYYKEPFHVRDFLESLPRLNGQHWFVFCTHGNVLGNFFPSVVNLLKTKGASVIGFHHTYADITVPYYPRPSYTSGHPDAHDLEQANSFGMEIVKLSKDIKAIEKMSIDDFPVSSEEWIQESHRLTQNVLSHALPKLRIDSDKCIKCYACEKNCPVQGIDITIEPPRLQNPCIYCWNCVNICPTLSIDADWEPLVRMAPAYYARYKKELDKATAHSEFRWLIDPRTINFDDPLFKQRKRNNKEK</sequence>
<dbReference type="GO" id="GO:0051536">
    <property type="term" value="F:iron-sulfur cluster binding"/>
    <property type="evidence" value="ECO:0007669"/>
    <property type="project" value="UniProtKB-KW"/>
</dbReference>
<keyword evidence="3" id="KW-0411">Iron-sulfur</keyword>
<dbReference type="InterPro" id="IPR052200">
    <property type="entry name" value="Protoporphyrinogen_IX_DH"/>
</dbReference>
<accession>G7WBE9</accession>
<dbReference type="PANTHER" id="PTHR38030">
    <property type="entry name" value="PROTOPORPHYRINOGEN IX DEHYDROGENASE [MENAQUINONE]"/>
    <property type="match status" value="1"/>
</dbReference>
<dbReference type="InterPro" id="IPR001226">
    <property type="entry name" value="Flavodoxin_CS"/>
</dbReference>
<dbReference type="GO" id="GO:0006783">
    <property type="term" value="P:heme biosynthetic process"/>
    <property type="evidence" value="ECO:0007669"/>
    <property type="project" value="TreeGrafter"/>
</dbReference>
<dbReference type="Proteomes" id="UP000006346">
    <property type="component" value="Chromosome"/>
</dbReference>
<dbReference type="InterPro" id="IPR026816">
    <property type="entry name" value="Flavodoxin_dom"/>
</dbReference>
<keyword evidence="7" id="KW-1185">Reference proteome</keyword>
<dbReference type="PROSITE" id="PS00198">
    <property type="entry name" value="4FE4S_FER_1"/>
    <property type="match status" value="2"/>
</dbReference>
<evidence type="ECO:0000313" key="6">
    <source>
        <dbReference type="EMBL" id="AET68278.1"/>
    </source>
</evidence>
<proteinExistence type="predicted"/>
<dbReference type="GO" id="GO:0010181">
    <property type="term" value="F:FMN binding"/>
    <property type="evidence" value="ECO:0007669"/>
    <property type="project" value="InterPro"/>
</dbReference>
<dbReference type="eggNOG" id="COG0716">
    <property type="taxonomic scope" value="Bacteria"/>
</dbReference>
<feature type="domain" description="4Fe-4S ferredoxin-type" evidence="5">
    <location>
        <begin position="238"/>
        <end position="265"/>
    </location>
</feature>
<feature type="domain" description="4Fe-4S ferredoxin-type" evidence="5">
    <location>
        <begin position="208"/>
        <end position="237"/>
    </location>
</feature>